<dbReference type="Proteomes" id="UP001209878">
    <property type="component" value="Unassembled WGS sequence"/>
</dbReference>
<name>A0AAD9NQC7_RIDPI</name>
<organism evidence="1 2">
    <name type="scientific">Ridgeia piscesae</name>
    <name type="common">Tubeworm</name>
    <dbReference type="NCBI Taxonomy" id="27915"/>
    <lineage>
        <taxon>Eukaryota</taxon>
        <taxon>Metazoa</taxon>
        <taxon>Spiralia</taxon>
        <taxon>Lophotrochozoa</taxon>
        <taxon>Annelida</taxon>
        <taxon>Polychaeta</taxon>
        <taxon>Sedentaria</taxon>
        <taxon>Canalipalpata</taxon>
        <taxon>Sabellida</taxon>
        <taxon>Siboglinidae</taxon>
        <taxon>Ridgeia</taxon>
    </lineage>
</organism>
<keyword evidence="2" id="KW-1185">Reference proteome</keyword>
<proteinExistence type="predicted"/>
<gene>
    <name evidence="1" type="ORF">NP493_625g00039</name>
</gene>
<reference evidence="1" key="1">
    <citation type="journal article" date="2023" name="Mol. Biol. Evol.">
        <title>Third-Generation Sequencing Reveals the Adaptive Role of the Epigenome in Three Deep-Sea Polychaetes.</title>
        <authorList>
            <person name="Perez M."/>
            <person name="Aroh O."/>
            <person name="Sun Y."/>
            <person name="Lan Y."/>
            <person name="Juniper S.K."/>
            <person name="Young C.R."/>
            <person name="Angers B."/>
            <person name="Qian P.Y."/>
        </authorList>
    </citation>
    <scope>NUCLEOTIDE SEQUENCE</scope>
    <source>
        <strain evidence="1">R07B-5</strain>
    </source>
</reference>
<protein>
    <submittedName>
        <fullName evidence="1">Uncharacterized protein</fullName>
    </submittedName>
</protein>
<accession>A0AAD9NQC7</accession>
<comment type="caution">
    <text evidence="1">The sequence shown here is derived from an EMBL/GenBank/DDBJ whole genome shotgun (WGS) entry which is preliminary data.</text>
</comment>
<dbReference type="AlphaFoldDB" id="A0AAD9NQC7"/>
<sequence>MLKALYTLLPWQTCSIRHHLKFSGKHPAICYNYVYSQVLIYTAE</sequence>
<evidence type="ECO:0000313" key="2">
    <source>
        <dbReference type="Proteomes" id="UP001209878"/>
    </source>
</evidence>
<evidence type="ECO:0000313" key="1">
    <source>
        <dbReference type="EMBL" id="KAK2176858.1"/>
    </source>
</evidence>
<dbReference type="EMBL" id="JAODUO010000634">
    <property type="protein sequence ID" value="KAK2176858.1"/>
    <property type="molecule type" value="Genomic_DNA"/>
</dbReference>